<dbReference type="AlphaFoldDB" id="A0A7M1XHZ6"/>
<dbReference type="KEGG" id="trc:DYE49_00900"/>
<feature type="domain" description="YlxR" evidence="1">
    <location>
        <begin position="9"/>
        <end position="71"/>
    </location>
</feature>
<name>A0A7M1XHZ6_9SPIR</name>
<dbReference type="InterPro" id="IPR007393">
    <property type="entry name" value="YlxR_dom"/>
</dbReference>
<dbReference type="InterPro" id="IPR037465">
    <property type="entry name" value="YlxR"/>
</dbReference>
<protein>
    <submittedName>
        <fullName evidence="2">YlxR family protein</fullName>
    </submittedName>
</protein>
<organism evidence="2 3">
    <name type="scientific">Treponema rectale</name>
    <dbReference type="NCBI Taxonomy" id="744512"/>
    <lineage>
        <taxon>Bacteria</taxon>
        <taxon>Pseudomonadati</taxon>
        <taxon>Spirochaetota</taxon>
        <taxon>Spirochaetia</taxon>
        <taxon>Spirochaetales</taxon>
        <taxon>Treponemataceae</taxon>
        <taxon>Treponema</taxon>
    </lineage>
</organism>
<gene>
    <name evidence="2" type="ORF">DYE49_00900</name>
</gene>
<sequence length="90" mass="10611">MNPKPSIQRMDILSRTSYPKEELYRLVKQDGKFLLDKDYKLPGRGVYVHKDEETLKKVFQKGLLRKYASKEELEVLESELIKDAHSKTNQ</sequence>
<accession>A0A7M1XHZ6</accession>
<dbReference type="InterPro" id="IPR035931">
    <property type="entry name" value="YlxR-like_sf"/>
</dbReference>
<evidence type="ECO:0000259" key="1">
    <source>
        <dbReference type="Pfam" id="PF04296"/>
    </source>
</evidence>
<dbReference type="Pfam" id="PF04296">
    <property type="entry name" value="YlxR"/>
    <property type="match status" value="1"/>
</dbReference>
<dbReference type="Proteomes" id="UP000593591">
    <property type="component" value="Chromosome"/>
</dbReference>
<evidence type="ECO:0000313" key="3">
    <source>
        <dbReference type="Proteomes" id="UP000593591"/>
    </source>
</evidence>
<dbReference type="Gene3D" id="3.30.1230.10">
    <property type="entry name" value="YlxR-like"/>
    <property type="match status" value="1"/>
</dbReference>
<proteinExistence type="predicted"/>
<reference evidence="2 3" key="1">
    <citation type="submission" date="2018-08" db="EMBL/GenBank/DDBJ databases">
        <title>The first complete genome of Treponema rectale (CHPAT), a commensal spirochete of the bovine rectum.</title>
        <authorList>
            <person name="Staton G.J."/>
            <person name="Clegg S.R."/>
            <person name="Carter S.D."/>
            <person name="Radford A.D."/>
            <person name="Darby A."/>
            <person name="Hall N."/>
            <person name="Birtles R.J."/>
            <person name="Evans N.J."/>
        </authorList>
    </citation>
    <scope>NUCLEOTIDE SEQUENCE [LARGE SCALE GENOMIC DNA]</scope>
    <source>
        <strain evidence="2 3">CHPA</strain>
    </source>
</reference>
<evidence type="ECO:0000313" key="2">
    <source>
        <dbReference type="EMBL" id="QOS39086.1"/>
    </source>
</evidence>
<dbReference type="PANTHER" id="PTHR34215:SF1">
    <property type="entry name" value="YLXR DOMAIN-CONTAINING PROTEIN"/>
    <property type="match status" value="1"/>
</dbReference>
<dbReference type="EMBL" id="CP031517">
    <property type="protein sequence ID" value="QOS39086.1"/>
    <property type="molecule type" value="Genomic_DNA"/>
</dbReference>
<dbReference type="SUPFAM" id="SSF64376">
    <property type="entry name" value="YlxR-like"/>
    <property type="match status" value="1"/>
</dbReference>
<dbReference type="PANTHER" id="PTHR34215">
    <property type="entry name" value="BLL0784 PROTEIN"/>
    <property type="match status" value="1"/>
</dbReference>